<dbReference type="AlphaFoldDB" id="A0A5C8CE81"/>
<proteinExistence type="inferred from homology"/>
<keyword evidence="2" id="KW-0680">Restriction system</keyword>
<dbReference type="InterPro" id="IPR000055">
    <property type="entry name" value="Restrct_endonuc_typeI_TRD"/>
</dbReference>
<comment type="similarity">
    <text evidence="1">Belongs to the type-I restriction system S methylase family.</text>
</comment>
<dbReference type="GO" id="GO:0003677">
    <property type="term" value="F:DNA binding"/>
    <property type="evidence" value="ECO:0007669"/>
    <property type="project" value="UniProtKB-KW"/>
</dbReference>
<dbReference type="Proteomes" id="UP000325116">
    <property type="component" value="Unassembled WGS sequence"/>
</dbReference>
<reference evidence="5 6" key="1">
    <citation type="journal article" date="1992" name="Lakartidningen">
        <title>[Penicillin V and not amoxicillin is the first choice preparation in acute otitis].</title>
        <authorList>
            <person name="Kamme C."/>
            <person name="Lundgren K."/>
            <person name="Prellner K."/>
        </authorList>
    </citation>
    <scope>NUCLEOTIDE SEQUENCE [LARGE SCALE GENOMIC DNA]</scope>
    <source>
        <strain evidence="5 6">W1</strain>
    </source>
</reference>
<protein>
    <submittedName>
        <fullName evidence="5">Restriction endonuclease subunit S</fullName>
    </submittedName>
</protein>
<evidence type="ECO:0000313" key="6">
    <source>
        <dbReference type="Proteomes" id="UP000325116"/>
    </source>
</evidence>
<accession>A0A5C8CE81</accession>
<sequence>MTAKQLKNSILQQAIQGKLIKQNKEDEPASELLKRIKAEREKLIKSGKIKINKNISAIYRKGNSFYEKIENEEICIDEELPFAIPKTWEWVRLDYIAEYKKGPFGSSLRKSMFVHESKTSVKVYEQKNAIKKDHNIGSYYINYDYFKNKMSGFEVKSGDIIVSCAGTIGEAYVLPEGIKKGIINQALMRIRLFAPINIKYFLIYFDFIIKNITIRTSKGSAIKNIPPFEIFKKLFLPLPPIEEQKRIVNKLNQLMPLIEEYEEKENKLNELDKKFPERLKKSILKEAVEGKLINQNKEDEPASELLKRIKAEREKLIKSGKIKVNKNISAIYRKGNSFYEKIENEEICIDEELPFEIPKTWEWTKLSFVSDMFTGNSINENEKNLKYKGLSGGYFYVATKDVNFNNEIDYYNGVRIPKNSKKFRIAPKNSILFCVEGGSAGKKIAITDKDICFGNKLCCFVSYGIDIKYLYYYIQSPMFIYDFKRNTTGIIGGVSINTLKQMFLPLPPIEEQKRIVEKLDKLINACEELKKILFI</sequence>
<dbReference type="InterPro" id="IPR044946">
    <property type="entry name" value="Restrct_endonuc_typeI_TRD_sf"/>
</dbReference>
<evidence type="ECO:0000313" key="5">
    <source>
        <dbReference type="EMBL" id="TXJ11218.1"/>
    </source>
</evidence>
<evidence type="ECO:0000256" key="3">
    <source>
        <dbReference type="ARBA" id="ARBA00023125"/>
    </source>
</evidence>
<keyword evidence="5" id="KW-0378">Hydrolase</keyword>
<keyword evidence="3" id="KW-0238">DNA-binding</keyword>
<keyword evidence="5" id="KW-0255">Endonuclease</keyword>
<gene>
    <name evidence="5" type="ORF">EPJ80_11430</name>
</gene>
<evidence type="ECO:0000256" key="1">
    <source>
        <dbReference type="ARBA" id="ARBA00010923"/>
    </source>
</evidence>
<feature type="domain" description="Type I restriction modification DNA specificity" evidence="4">
    <location>
        <begin position="85"/>
        <end position="269"/>
    </location>
</feature>
<dbReference type="SUPFAM" id="SSF116734">
    <property type="entry name" value="DNA methylase specificity domain"/>
    <property type="match status" value="2"/>
</dbReference>
<dbReference type="InterPro" id="IPR051212">
    <property type="entry name" value="Type-I_RE_S_subunit"/>
</dbReference>
<keyword evidence="5" id="KW-0540">Nuclease</keyword>
<dbReference type="EMBL" id="SAXT01000006">
    <property type="protein sequence ID" value="TXJ11218.1"/>
    <property type="molecule type" value="Genomic_DNA"/>
</dbReference>
<evidence type="ECO:0000259" key="4">
    <source>
        <dbReference type="Pfam" id="PF01420"/>
    </source>
</evidence>
<dbReference type="RefSeq" id="WP_147759071.1">
    <property type="nucleotide sequence ID" value="NZ_SAXT01000006.1"/>
</dbReference>
<comment type="caution">
    <text evidence="5">The sequence shown here is derived from an EMBL/GenBank/DDBJ whole genome shotgun (WGS) entry which is preliminary data.</text>
</comment>
<dbReference type="GO" id="GO:0004519">
    <property type="term" value="F:endonuclease activity"/>
    <property type="evidence" value="ECO:0007669"/>
    <property type="project" value="UniProtKB-KW"/>
</dbReference>
<feature type="domain" description="Type I restriction modification DNA specificity" evidence="4">
    <location>
        <begin position="358"/>
        <end position="531"/>
    </location>
</feature>
<organism evidence="5 6">
    <name type="scientific">Brachyspira aalborgi</name>
    <dbReference type="NCBI Taxonomy" id="29522"/>
    <lineage>
        <taxon>Bacteria</taxon>
        <taxon>Pseudomonadati</taxon>
        <taxon>Spirochaetota</taxon>
        <taxon>Spirochaetia</taxon>
        <taxon>Brachyspirales</taxon>
        <taxon>Brachyspiraceae</taxon>
        <taxon>Brachyspira</taxon>
    </lineage>
</organism>
<dbReference type="Pfam" id="PF01420">
    <property type="entry name" value="Methylase_S"/>
    <property type="match status" value="2"/>
</dbReference>
<dbReference type="PANTHER" id="PTHR43140">
    <property type="entry name" value="TYPE-1 RESTRICTION ENZYME ECOKI SPECIFICITY PROTEIN"/>
    <property type="match status" value="1"/>
</dbReference>
<dbReference type="PANTHER" id="PTHR43140:SF1">
    <property type="entry name" value="TYPE I RESTRICTION ENZYME ECOKI SPECIFICITY SUBUNIT"/>
    <property type="match status" value="1"/>
</dbReference>
<name>A0A5C8CE81_9SPIR</name>
<evidence type="ECO:0000256" key="2">
    <source>
        <dbReference type="ARBA" id="ARBA00022747"/>
    </source>
</evidence>
<dbReference type="Gene3D" id="3.90.220.20">
    <property type="entry name" value="DNA methylase specificity domains"/>
    <property type="match status" value="2"/>
</dbReference>
<dbReference type="GO" id="GO:0009307">
    <property type="term" value="P:DNA restriction-modification system"/>
    <property type="evidence" value="ECO:0007669"/>
    <property type="project" value="UniProtKB-KW"/>
</dbReference>